<feature type="non-terminal residue" evidence="2">
    <location>
        <position position="1"/>
    </location>
</feature>
<organism evidence="2 3">
    <name type="scientific">Engystomops pustulosus</name>
    <name type="common">Tungara frog</name>
    <name type="synonym">Physalaemus pustulosus</name>
    <dbReference type="NCBI Taxonomy" id="76066"/>
    <lineage>
        <taxon>Eukaryota</taxon>
        <taxon>Metazoa</taxon>
        <taxon>Chordata</taxon>
        <taxon>Craniata</taxon>
        <taxon>Vertebrata</taxon>
        <taxon>Euteleostomi</taxon>
        <taxon>Amphibia</taxon>
        <taxon>Batrachia</taxon>
        <taxon>Anura</taxon>
        <taxon>Neobatrachia</taxon>
        <taxon>Hyloidea</taxon>
        <taxon>Leptodactylidae</taxon>
        <taxon>Leiuperinae</taxon>
        <taxon>Engystomops</taxon>
    </lineage>
</organism>
<keyword evidence="3" id="KW-1185">Reference proteome</keyword>
<feature type="domain" description="P2X purinoreceptor 7 intracellular" evidence="1">
    <location>
        <begin position="34"/>
        <end position="165"/>
    </location>
</feature>
<evidence type="ECO:0000259" key="1">
    <source>
        <dbReference type="Pfam" id="PF20478"/>
    </source>
</evidence>
<dbReference type="EMBL" id="WNYA01102080">
    <property type="protein sequence ID" value="KAG8534519.1"/>
    <property type="molecule type" value="Genomic_DNA"/>
</dbReference>
<name>A0AAV6YAA5_ENGPU</name>
<dbReference type="PANTHER" id="PTHR36981">
    <property type="entry name" value="ZGC:195170"/>
    <property type="match status" value="1"/>
</dbReference>
<dbReference type="AlphaFoldDB" id="A0AAV6YAA5"/>
<protein>
    <recommendedName>
        <fullName evidence="1">P2X purinoreceptor 7 intracellular domain-containing protein</fullName>
    </recommendedName>
</protein>
<evidence type="ECO:0000313" key="2">
    <source>
        <dbReference type="EMBL" id="KAG8534519.1"/>
    </source>
</evidence>
<comment type="caution">
    <text evidence="2">The sequence shown here is derived from an EMBL/GenBank/DDBJ whole genome shotgun (WGS) entry which is preliminary data.</text>
</comment>
<evidence type="ECO:0000313" key="3">
    <source>
        <dbReference type="Proteomes" id="UP000824782"/>
    </source>
</evidence>
<sequence>APVGGGDDDASLDHRSYLGVQLFLRRQRQQQAEPDPDPEGRLQDLHWCRCSCCRLMPVPWESLCCRELSPMEVPSGSHQCITQYSQFEKRVLDRDWLVALLQFSTDLTNAEFLEHERRHLRMAAYRSFLVQTHGPQDKGQRLPIPSCVISAIREKFPDPNMEYTDITALLDIMDDLLDKCSFQLELSSDT</sequence>
<proteinExistence type="predicted"/>
<dbReference type="Pfam" id="PF20478">
    <property type="entry name" value="P2RX7_C"/>
    <property type="match status" value="1"/>
</dbReference>
<dbReference type="InterPro" id="IPR046815">
    <property type="entry name" value="P2RX7_C"/>
</dbReference>
<accession>A0AAV6YAA5</accession>
<dbReference type="Proteomes" id="UP000824782">
    <property type="component" value="Unassembled WGS sequence"/>
</dbReference>
<dbReference type="PANTHER" id="PTHR36981:SF10">
    <property type="entry name" value="P2X PURINOCEPTOR 7-LIKE"/>
    <property type="match status" value="1"/>
</dbReference>
<gene>
    <name evidence="2" type="ORF">GDO81_019257</name>
</gene>
<reference evidence="2" key="1">
    <citation type="thesis" date="2020" institute="ProQuest LLC" country="789 East Eisenhower Parkway, Ann Arbor, MI, USA">
        <title>Comparative Genomics and Chromosome Evolution.</title>
        <authorList>
            <person name="Mudd A.B."/>
        </authorList>
    </citation>
    <scope>NUCLEOTIDE SEQUENCE</scope>
    <source>
        <strain evidence="2">237g6f4</strain>
        <tissue evidence="2">Blood</tissue>
    </source>
</reference>